<keyword evidence="3" id="KW-1185">Reference proteome</keyword>
<dbReference type="AlphaFoldDB" id="A0A8B6EG11"/>
<evidence type="ECO:0000256" key="1">
    <source>
        <dbReference type="SAM" id="MobiDB-lite"/>
    </source>
</evidence>
<accession>A0A8B6EG11</accession>
<dbReference type="Proteomes" id="UP000596742">
    <property type="component" value="Unassembled WGS sequence"/>
</dbReference>
<reference evidence="2" key="1">
    <citation type="submission" date="2018-11" db="EMBL/GenBank/DDBJ databases">
        <authorList>
            <person name="Alioto T."/>
            <person name="Alioto T."/>
        </authorList>
    </citation>
    <scope>NUCLEOTIDE SEQUENCE</scope>
</reference>
<protein>
    <submittedName>
        <fullName evidence="2">Uncharacterized protein</fullName>
    </submittedName>
</protein>
<comment type="caution">
    <text evidence="2">The sequence shown here is derived from an EMBL/GenBank/DDBJ whole genome shotgun (WGS) entry which is preliminary data.</text>
</comment>
<evidence type="ECO:0000313" key="3">
    <source>
        <dbReference type="Proteomes" id="UP000596742"/>
    </source>
</evidence>
<feature type="region of interest" description="Disordered" evidence="1">
    <location>
        <begin position="192"/>
        <end position="224"/>
    </location>
</feature>
<feature type="compositionally biased region" description="Polar residues" evidence="1">
    <location>
        <begin position="198"/>
        <end position="213"/>
    </location>
</feature>
<name>A0A8B6EG11_MYTGA</name>
<organism evidence="2 3">
    <name type="scientific">Mytilus galloprovincialis</name>
    <name type="common">Mediterranean mussel</name>
    <dbReference type="NCBI Taxonomy" id="29158"/>
    <lineage>
        <taxon>Eukaryota</taxon>
        <taxon>Metazoa</taxon>
        <taxon>Spiralia</taxon>
        <taxon>Lophotrochozoa</taxon>
        <taxon>Mollusca</taxon>
        <taxon>Bivalvia</taxon>
        <taxon>Autobranchia</taxon>
        <taxon>Pteriomorphia</taxon>
        <taxon>Mytilida</taxon>
        <taxon>Mytiloidea</taxon>
        <taxon>Mytilidae</taxon>
        <taxon>Mytilinae</taxon>
        <taxon>Mytilus</taxon>
    </lineage>
</organism>
<proteinExistence type="predicted"/>
<dbReference type="EMBL" id="UYJE01005037">
    <property type="protein sequence ID" value="VDI33423.1"/>
    <property type="molecule type" value="Genomic_DNA"/>
</dbReference>
<gene>
    <name evidence="2" type="ORF">MGAL_10B069724</name>
</gene>
<dbReference type="OrthoDB" id="6045966at2759"/>
<sequence>MDMSISHRLQFHGIPGETDVKVSRNNICGSRINNEMSHAIRRQREICGVDYFKPTNPVKVSTQTEKKGFSNKIQNISFTGAFLPQFSISSQIKTDRRNAKKVSKFGTLNRSKSSASITLSSGRQSHQTSPHSVMVTDLTCLQLADTLFSCDLSSKLSSPLKYTTYNGDRKHILYGESDKCLHLNFKAGATLPSLPETEGTQARRSSHDSTTCQQRKDSYRPNSGGVKRLLTGIPIEKEISPKSILKQNYIETQPQDSYKRSKYRTVSDRKKFLDESKYVTLKTSKIGLQCENSPSKRPFALDFDDKDKRSVRFNVSHEVIEYIPHEPVSN</sequence>
<evidence type="ECO:0000313" key="2">
    <source>
        <dbReference type="EMBL" id="VDI33423.1"/>
    </source>
</evidence>